<dbReference type="InterPro" id="IPR015310">
    <property type="entry name" value="AHSA1-like_N"/>
</dbReference>
<dbReference type="EMBL" id="JBGBPQ010000005">
    <property type="protein sequence ID" value="KAL1523678.1"/>
    <property type="molecule type" value="Genomic_DNA"/>
</dbReference>
<evidence type="ECO:0000256" key="2">
    <source>
        <dbReference type="ARBA" id="ARBA00022737"/>
    </source>
</evidence>
<feature type="compositionally biased region" description="Acidic residues" evidence="4">
    <location>
        <begin position="22"/>
        <end position="53"/>
    </location>
</feature>
<dbReference type="Proteomes" id="UP001515480">
    <property type="component" value="Unassembled WGS sequence"/>
</dbReference>
<feature type="compositionally biased region" description="Basic and acidic residues" evidence="4">
    <location>
        <begin position="229"/>
        <end position="247"/>
    </location>
</feature>
<dbReference type="AlphaFoldDB" id="A0AB34JRX4"/>
<dbReference type="GO" id="GO:0001671">
    <property type="term" value="F:ATPase activator activity"/>
    <property type="evidence" value="ECO:0007669"/>
    <property type="project" value="InterPro"/>
</dbReference>
<dbReference type="PANTHER" id="PTHR11242:SF0">
    <property type="entry name" value="TPR_REGION DOMAIN-CONTAINING PROTEIN"/>
    <property type="match status" value="1"/>
</dbReference>
<evidence type="ECO:0000256" key="3">
    <source>
        <dbReference type="ARBA" id="ARBA00022803"/>
    </source>
</evidence>
<evidence type="ECO:0000313" key="6">
    <source>
        <dbReference type="EMBL" id="KAL1523678.1"/>
    </source>
</evidence>
<dbReference type="Gene3D" id="3.15.10.20">
    <property type="entry name" value="Activator of Hsp90 ATPase Aha1, N-terminal domain"/>
    <property type="match status" value="1"/>
</dbReference>
<feature type="compositionally biased region" description="Basic and acidic residues" evidence="4">
    <location>
        <begin position="327"/>
        <end position="366"/>
    </location>
</feature>
<dbReference type="InterPro" id="IPR036338">
    <property type="entry name" value="Aha1"/>
</dbReference>
<dbReference type="Pfam" id="PF09229">
    <property type="entry name" value="Aha1_N"/>
    <property type="match status" value="1"/>
</dbReference>
<feature type="region of interest" description="Disordered" evidence="4">
    <location>
        <begin position="1"/>
        <end position="57"/>
    </location>
</feature>
<dbReference type="Gene3D" id="1.25.40.10">
    <property type="entry name" value="Tetratricopeptide repeat domain"/>
    <property type="match status" value="2"/>
</dbReference>
<feature type="compositionally biased region" description="Basic and acidic residues" evidence="4">
    <location>
        <begin position="292"/>
        <end position="301"/>
    </location>
</feature>
<sequence>MDVEKADPPTDPTASVNTSSDEFVDVDEPSSPSADDDVTLPDPSGEDEVEPSDEWAGVPVDECLSKAASFKAEGNEHFKAQRNAEAHQSYSLGVKCLSHHKEHSEAAALLLSLHLNLAAACLRCELWPEAQTNASKVLAIEADNSKALFRRGVARRVPPVLRTHGRERGVARLSLLDDAKADLTAACRVDPKNREARAELSAVTERITKRKADEKKAMQGLFSSGGKGLYHDEERKRQAKLAEEKRAAKQKAEEEALKEAALRKEWEAECERLRALQPAEEAMEVDAGAEPAKTDDAKTEDAMEVGEGEEEKPAGTEVVDKPPISFEDFKKAKEEKEKQEREAREAEEKKQKQLEEEARHRARAKADVVKVDDDEELKGFVKGYKKRADGSTTSYFTREVDPETKAMLDQLKQPKRISVTPADEPPPTARSGSAWNKAGTWEEKDCSTWAIDTLKAGVKGVVATSASDASSMGAMLERMKESNLQGDSDNRGLFDLASEISSEIATATVRITEVKNVEGTAAVRASRGTTKHVYDLSFQAEFEVTLEQVEPKEGSAAKKPPKTKGTLHYTDVCPSSEGPKGEVTHKLKKSPPDEYAKRVNASVAELKEQIMQYLRKFDSEFKQKTI</sequence>
<gene>
    <name evidence="6" type="ORF">AB1Y20_018611</name>
</gene>
<protein>
    <recommendedName>
        <fullName evidence="5">Activator of Hsp90 ATPase AHSA1-like N-terminal domain-containing protein</fullName>
    </recommendedName>
</protein>
<dbReference type="InterPro" id="IPR039663">
    <property type="entry name" value="AIP/AIPL1/TTC9"/>
</dbReference>
<feature type="compositionally biased region" description="Basic and acidic residues" evidence="4">
    <location>
        <begin position="311"/>
        <end position="320"/>
    </location>
</feature>
<evidence type="ECO:0000256" key="1">
    <source>
        <dbReference type="ARBA" id="ARBA00006817"/>
    </source>
</evidence>
<feature type="region of interest" description="Disordered" evidence="4">
    <location>
        <begin position="389"/>
        <end position="438"/>
    </location>
</feature>
<dbReference type="GO" id="GO:0051087">
    <property type="term" value="F:protein-folding chaperone binding"/>
    <property type="evidence" value="ECO:0007669"/>
    <property type="project" value="InterPro"/>
</dbReference>
<evidence type="ECO:0000259" key="5">
    <source>
        <dbReference type="Pfam" id="PF09229"/>
    </source>
</evidence>
<accession>A0AB34JRX4</accession>
<keyword evidence="3" id="KW-0802">TPR repeat</keyword>
<comment type="similarity">
    <text evidence="1">Belongs to the AHA1 family.</text>
</comment>
<dbReference type="SUPFAM" id="SSF103111">
    <property type="entry name" value="Activator of Hsp90 ATPase, Aha1"/>
    <property type="match status" value="1"/>
</dbReference>
<keyword evidence="2" id="KW-0677">Repeat</keyword>
<feature type="region of interest" description="Disordered" evidence="4">
    <location>
        <begin position="281"/>
        <end position="366"/>
    </location>
</feature>
<name>A0AB34JRX4_PRYPA</name>
<dbReference type="PANTHER" id="PTHR11242">
    <property type="entry name" value="ARYL HYDROCARBON RECEPTOR INTERACTING PROTEIN RELATED"/>
    <property type="match status" value="1"/>
</dbReference>
<reference evidence="6 7" key="1">
    <citation type="journal article" date="2024" name="Science">
        <title>Giant polyketide synthase enzymes in the biosynthesis of giant marine polyether toxins.</title>
        <authorList>
            <person name="Fallon T.R."/>
            <person name="Shende V.V."/>
            <person name="Wierzbicki I.H."/>
            <person name="Pendleton A.L."/>
            <person name="Watervoot N.F."/>
            <person name="Auber R.P."/>
            <person name="Gonzalez D.J."/>
            <person name="Wisecaver J.H."/>
            <person name="Moore B.S."/>
        </authorList>
    </citation>
    <scope>NUCLEOTIDE SEQUENCE [LARGE SCALE GENOMIC DNA]</scope>
    <source>
        <strain evidence="6 7">12B1</strain>
    </source>
</reference>
<feature type="region of interest" description="Disordered" evidence="4">
    <location>
        <begin position="222"/>
        <end position="247"/>
    </location>
</feature>
<feature type="compositionally biased region" description="Basic and acidic residues" evidence="4">
    <location>
        <begin position="579"/>
        <end position="594"/>
    </location>
</feature>
<keyword evidence="7" id="KW-1185">Reference proteome</keyword>
<comment type="caution">
    <text evidence="6">The sequence shown here is derived from an EMBL/GenBank/DDBJ whole genome shotgun (WGS) entry which is preliminary data.</text>
</comment>
<evidence type="ECO:0000313" key="7">
    <source>
        <dbReference type="Proteomes" id="UP001515480"/>
    </source>
</evidence>
<evidence type="ECO:0000256" key="4">
    <source>
        <dbReference type="SAM" id="MobiDB-lite"/>
    </source>
</evidence>
<proteinExistence type="inferred from homology"/>
<feature type="compositionally biased region" description="Polar residues" evidence="4">
    <location>
        <begin position="12"/>
        <end position="21"/>
    </location>
</feature>
<dbReference type="SUPFAM" id="SSF48452">
    <property type="entry name" value="TPR-like"/>
    <property type="match status" value="1"/>
</dbReference>
<feature type="domain" description="Activator of Hsp90 ATPase AHSA1-like N-terminal" evidence="5">
    <location>
        <begin position="443"/>
        <end position="623"/>
    </location>
</feature>
<dbReference type="InterPro" id="IPR011990">
    <property type="entry name" value="TPR-like_helical_dom_sf"/>
</dbReference>
<feature type="region of interest" description="Disordered" evidence="4">
    <location>
        <begin position="550"/>
        <end position="594"/>
    </location>
</feature>
<organism evidence="6 7">
    <name type="scientific">Prymnesium parvum</name>
    <name type="common">Toxic golden alga</name>
    <dbReference type="NCBI Taxonomy" id="97485"/>
    <lineage>
        <taxon>Eukaryota</taxon>
        <taxon>Haptista</taxon>
        <taxon>Haptophyta</taxon>
        <taxon>Prymnesiophyceae</taxon>
        <taxon>Prymnesiales</taxon>
        <taxon>Prymnesiaceae</taxon>
        <taxon>Prymnesium</taxon>
    </lineage>
</organism>